<accession>A0AAE0JWM5</accession>
<name>A0AAE0JWM5_9PEZI</name>
<evidence type="ECO:0000313" key="2">
    <source>
        <dbReference type="Proteomes" id="UP001287356"/>
    </source>
</evidence>
<keyword evidence="1" id="KW-0378">Hydrolase</keyword>
<proteinExistence type="predicted"/>
<protein>
    <submittedName>
        <fullName evidence="1">P-loop containing nucleoside triphosphate hydrolase protein</fullName>
    </submittedName>
</protein>
<dbReference type="AlphaFoldDB" id="A0AAE0JWM5"/>
<evidence type="ECO:0000313" key="1">
    <source>
        <dbReference type="EMBL" id="KAK3365718.1"/>
    </source>
</evidence>
<dbReference type="GO" id="GO:0016787">
    <property type="term" value="F:hydrolase activity"/>
    <property type="evidence" value="ECO:0007669"/>
    <property type="project" value="UniProtKB-KW"/>
</dbReference>
<dbReference type="Gene3D" id="3.40.50.300">
    <property type="entry name" value="P-loop containing nucleotide triphosphate hydrolases"/>
    <property type="match status" value="2"/>
</dbReference>
<reference evidence="1" key="2">
    <citation type="submission" date="2023-06" db="EMBL/GenBank/DDBJ databases">
        <authorList>
            <consortium name="Lawrence Berkeley National Laboratory"/>
            <person name="Haridas S."/>
            <person name="Hensen N."/>
            <person name="Bonometti L."/>
            <person name="Westerberg I."/>
            <person name="Brannstrom I.O."/>
            <person name="Guillou S."/>
            <person name="Cros-Aarteil S."/>
            <person name="Calhoun S."/>
            <person name="Kuo A."/>
            <person name="Mondo S."/>
            <person name="Pangilinan J."/>
            <person name="Riley R."/>
            <person name="Labutti K."/>
            <person name="Andreopoulos B."/>
            <person name="Lipzen A."/>
            <person name="Chen C."/>
            <person name="Yanf M."/>
            <person name="Daum C."/>
            <person name="Ng V."/>
            <person name="Clum A."/>
            <person name="Steindorff A."/>
            <person name="Ohm R."/>
            <person name="Martin F."/>
            <person name="Silar P."/>
            <person name="Natvig D."/>
            <person name="Lalanne C."/>
            <person name="Gautier V."/>
            <person name="Ament-Velasquez S.L."/>
            <person name="Kruys A."/>
            <person name="Hutchinson M.I."/>
            <person name="Powell A.J."/>
            <person name="Barry K."/>
            <person name="Miller A.N."/>
            <person name="Grigoriev I.V."/>
            <person name="Debuchy R."/>
            <person name="Gladieux P."/>
            <person name="Thoren M.H."/>
            <person name="Johannesson H."/>
        </authorList>
    </citation>
    <scope>NUCLEOTIDE SEQUENCE</scope>
    <source>
        <strain evidence="1">CBS 958.72</strain>
    </source>
</reference>
<sequence length="249" mass="27110">MEDQVARLVDKAWDRFLETPPDRRLIIAIAGIPGSGKSRCLPLARVGKTTLASVLTRALNARHAALHGPGAPPVTAFVPMDGYHLTRAQLSAMPDPATAHARRGAEFTFDGAGFLRLVRALREPLGPATADVLAPSFDHAVKDPKEDDIAVHPTHRIVVLEGLYVLLDQEPWRSAAALTDERWFVEVDFSVARRRLARRHLAAGIVAGLEAGDQRAVGCDLVNGEQIVRLQLPVDEVVTSREDGGWVHE</sequence>
<gene>
    <name evidence="1" type="ORF">B0T24DRAFT_535753</name>
</gene>
<comment type="caution">
    <text evidence="1">The sequence shown here is derived from an EMBL/GenBank/DDBJ whole genome shotgun (WGS) entry which is preliminary data.</text>
</comment>
<reference evidence="1" key="1">
    <citation type="journal article" date="2023" name="Mol. Phylogenet. Evol.">
        <title>Genome-scale phylogeny and comparative genomics of the fungal order Sordariales.</title>
        <authorList>
            <person name="Hensen N."/>
            <person name="Bonometti L."/>
            <person name="Westerberg I."/>
            <person name="Brannstrom I.O."/>
            <person name="Guillou S."/>
            <person name="Cros-Aarteil S."/>
            <person name="Calhoun S."/>
            <person name="Haridas S."/>
            <person name="Kuo A."/>
            <person name="Mondo S."/>
            <person name="Pangilinan J."/>
            <person name="Riley R."/>
            <person name="LaButti K."/>
            <person name="Andreopoulos B."/>
            <person name="Lipzen A."/>
            <person name="Chen C."/>
            <person name="Yan M."/>
            <person name="Daum C."/>
            <person name="Ng V."/>
            <person name="Clum A."/>
            <person name="Steindorff A."/>
            <person name="Ohm R.A."/>
            <person name="Martin F."/>
            <person name="Silar P."/>
            <person name="Natvig D.O."/>
            <person name="Lalanne C."/>
            <person name="Gautier V."/>
            <person name="Ament-Velasquez S.L."/>
            <person name="Kruys A."/>
            <person name="Hutchinson M.I."/>
            <person name="Powell A.J."/>
            <person name="Barry K."/>
            <person name="Miller A.N."/>
            <person name="Grigoriev I.V."/>
            <person name="Debuchy R."/>
            <person name="Gladieux P."/>
            <person name="Hiltunen Thoren M."/>
            <person name="Johannesson H."/>
        </authorList>
    </citation>
    <scope>NUCLEOTIDE SEQUENCE</scope>
    <source>
        <strain evidence="1">CBS 958.72</strain>
    </source>
</reference>
<organism evidence="1 2">
    <name type="scientific">Lasiosphaeria ovina</name>
    <dbReference type="NCBI Taxonomy" id="92902"/>
    <lineage>
        <taxon>Eukaryota</taxon>
        <taxon>Fungi</taxon>
        <taxon>Dikarya</taxon>
        <taxon>Ascomycota</taxon>
        <taxon>Pezizomycotina</taxon>
        <taxon>Sordariomycetes</taxon>
        <taxon>Sordariomycetidae</taxon>
        <taxon>Sordariales</taxon>
        <taxon>Lasiosphaeriaceae</taxon>
        <taxon>Lasiosphaeria</taxon>
    </lineage>
</organism>
<dbReference type="EMBL" id="JAULSN010000008">
    <property type="protein sequence ID" value="KAK3365718.1"/>
    <property type="molecule type" value="Genomic_DNA"/>
</dbReference>
<dbReference type="PANTHER" id="PTHR10285">
    <property type="entry name" value="URIDINE KINASE"/>
    <property type="match status" value="1"/>
</dbReference>
<dbReference type="Proteomes" id="UP001287356">
    <property type="component" value="Unassembled WGS sequence"/>
</dbReference>
<dbReference type="InterPro" id="IPR027417">
    <property type="entry name" value="P-loop_NTPase"/>
</dbReference>
<keyword evidence="2" id="KW-1185">Reference proteome</keyword>
<dbReference type="SUPFAM" id="SSF52540">
    <property type="entry name" value="P-loop containing nucleoside triphosphate hydrolases"/>
    <property type="match status" value="1"/>
</dbReference>